<keyword evidence="5" id="KW-0378">Hydrolase</keyword>
<proteinExistence type="inferred from homology"/>
<evidence type="ECO:0000256" key="3">
    <source>
        <dbReference type="RuleBase" id="RU361196"/>
    </source>
</evidence>
<dbReference type="HOGENOM" id="CLU_005603_1_0_3"/>
<evidence type="ECO:0000256" key="2">
    <source>
        <dbReference type="ARBA" id="ARBA00023277"/>
    </source>
</evidence>
<dbReference type="STRING" id="1183438.GKIL_0542"/>
<dbReference type="PANTHER" id="PTHR36306">
    <property type="entry name" value="ALPHA-AMYLASE-RELATED-RELATED"/>
    <property type="match status" value="1"/>
</dbReference>
<dbReference type="GO" id="GO:0016787">
    <property type="term" value="F:hydrolase activity"/>
    <property type="evidence" value="ECO:0007669"/>
    <property type="project" value="UniProtKB-KW"/>
</dbReference>
<dbReference type="Proteomes" id="UP000017396">
    <property type="component" value="Chromosome"/>
</dbReference>
<evidence type="ECO:0000313" key="6">
    <source>
        <dbReference type="Proteomes" id="UP000017396"/>
    </source>
</evidence>
<keyword evidence="2 3" id="KW-0119">Carbohydrate metabolism</keyword>
<keyword evidence="6" id="KW-1185">Reference proteome</keyword>
<gene>
    <name evidence="5" type="ORF">GKIL_0542</name>
</gene>
<protein>
    <submittedName>
        <fullName evidence="5">Glycoside hydrolase family 57</fullName>
    </submittedName>
</protein>
<dbReference type="KEGG" id="glj:GKIL_0542"/>
<dbReference type="InterPro" id="IPR052046">
    <property type="entry name" value="GH57_Enzymes"/>
</dbReference>
<comment type="similarity">
    <text evidence="1 3">Belongs to the glycosyl hydrolase 57 family.</text>
</comment>
<dbReference type="InterPro" id="IPR004300">
    <property type="entry name" value="Glyco_hydro_57_N"/>
</dbReference>
<feature type="domain" description="Glycoside hydrolase family 57 N-terminal" evidence="4">
    <location>
        <begin position="10"/>
        <end position="439"/>
    </location>
</feature>
<dbReference type="InterPro" id="IPR011330">
    <property type="entry name" value="Glyco_hydro/deAcase_b/a-brl"/>
</dbReference>
<dbReference type="OrthoDB" id="9759321at2"/>
<sequence length="730" mass="84820">MSLGHPLYVAFIWHQHQPLYRSALSGRYLMPWVRLHGIKDYLDLALILERYPKLHQTFNLVPSLLLQIEDYVAGTAIDPWLEALLTPVADLTLEQRRFVIERFFDASWEHLIYPYPRYTQLLEMREQRGTAWCLQNWQPEDYEDLLAWHNLCWFDPIFQEEDPQVRSWIAQDKGFTLEDRRAIYAKQREIMGRIVAQHKIMQERGQIEVTTTPYTHPILPLLANTDSGRVARPQMLLPRSRFNWPEDVRSQLLRGKENYQTRFGTEPRGLWPSEQSVSPAVLPEVAKAGFRWLVSDEGVLGNSLGHFFNRDDYGHVQAPDLLYRPYLIDTPAGPLSMVFRDHRLSDLIGFEYARRPAEEAARDFIEQLEAISRLLKAQKAAGPHLVTVALDGENCWEYYYQDGKPFLEALYARLSRHRTIKLVTVSEFLDKHGTERTLPLEKLHSGSWINADFTTWIGDPIKNRAWELLAQARQVLEGHPRATEASWEALWAAEGSDWFWWFGYGHSSQQDALFDQLFREHLQALYVSLGEAIPAPLKSPLERHDSPGSRVPKALIQPEITGYAFEQEWHDAGCYEVGGARGTMHRASSVQRLWYGADQRYFYLRLDFGAERPAVVQIYWFYPHLIHYNSNIDLRDRPGEGPVSYQFRHKFEIDLLHRHCQLFAAGEFNKWYPVPTSTRFALQECLEVAVPWDDLEITSGVHPQFVVVLARDGRFEAVIPETTTLEVQVP</sequence>
<dbReference type="SUPFAM" id="SSF88713">
    <property type="entry name" value="Glycoside hydrolase/deacetylase"/>
    <property type="match status" value="1"/>
</dbReference>
<accession>U5QD49</accession>
<name>U5QD49_GLOK1</name>
<evidence type="ECO:0000256" key="1">
    <source>
        <dbReference type="ARBA" id="ARBA00006821"/>
    </source>
</evidence>
<reference evidence="5 6" key="1">
    <citation type="journal article" date="2013" name="PLoS ONE">
        <title>Cultivation and Complete Genome Sequencing of Gloeobacter kilaueensis sp. nov., from a Lava Cave in Kilauea Caldera, Hawai'i.</title>
        <authorList>
            <person name="Saw J.H."/>
            <person name="Schatz M."/>
            <person name="Brown M.V."/>
            <person name="Kunkel D.D."/>
            <person name="Foster J.S."/>
            <person name="Shick H."/>
            <person name="Christensen S."/>
            <person name="Hou S."/>
            <person name="Wan X."/>
            <person name="Donachie S.P."/>
        </authorList>
    </citation>
    <scope>NUCLEOTIDE SEQUENCE [LARGE SCALE GENOMIC DNA]</scope>
    <source>
        <strain evidence="6">JS</strain>
    </source>
</reference>
<dbReference type="Gene3D" id="3.20.110.10">
    <property type="entry name" value="Glycoside hydrolase 38, N terminal domain"/>
    <property type="match status" value="1"/>
</dbReference>
<dbReference type="Pfam" id="PF03065">
    <property type="entry name" value="Glyco_hydro_57"/>
    <property type="match status" value="1"/>
</dbReference>
<evidence type="ECO:0000259" key="4">
    <source>
        <dbReference type="Pfam" id="PF03065"/>
    </source>
</evidence>
<evidence type="ECO:0000313" key="5">
    <source>
        <dbReference type="EMBL" id="AGY56788.1"/>
    </source>
</evidence>
<dbReference type="EMBL" id="CP003587">
    <property type="protein sequence ID" value="AGY56788.1"/>
    <property type="molecule type" value="Genomic_DNA"/>
</dbReference>
<dbReference type="InterPro" id="IPR027291">
    <property type="entry name" value="Glyco_hydro_38_N_sf"/>
</dbReference>
<dbReference type="eggNOG" id="COG1449">
    <property type="taxonomic scope" value="Bacteria"/>
</dbReference>
<organism evidence="5 6">
    <name type="scientific">Gloeobacter kilaueensis (strain ATCC BAA-2537 / CCAP 1431/1 / ULC 316 / JS1)</name>
    <dbReference type="NCBI Taxonomy" id="1183438"/>
    <lineage>
        <taxon>Bacteria</taxon>
        <taxon>Bacillati</taxon>
        <taxon>Cyanobacteriota</taxon>
        <taxon>Cyanophyceae</taxon>
        <taxon>Gloeobacterales</taxon>
        <taxon>Gloeobacteraceae</taxon>
        <taxon>Gloeobacter</taxon>
    </lineage>
</organism>
<dbReference type="CDD" id="cd10796">
    <property type="entry name" value="GH57N_APU"/>
    <property type="match status" value="1"/>
</dbReference>
<dbReference type="AlphaFoldDB" id="U5QD49"/>
<dbReference type="GO" id="GO:0005975">
    <property type="term" value="P:carbohydrate metabolic process"/>
    <property type="evidence" value="ECO:0007669"/>
    <property type="project" value="InterPro"/>
</dbReference>
<dbReference type="PANTHER" id="PTHR36306:SF1">
    <property type="entry name" value="ALPHA-AMYLASE-RELATED"/>
    <property type="match status" value="1"/>
</dbReference>